<evidence type="ECO:0000256" key="2">
    <source>
        <dbReference type="ARBA" id="ARBA00001946"/>
    </source>
</evidence>
<dbReference type="GO" id="GO:0005737">
    <property type="term" value="C:cytoplasm"/>
    <property type="evidence" value="ECO:0007669"/>
    <property type="project" value="UniProtKB-SubCell"/>
</dbReference>
<dbReference type="Pfam" id="PF01351">
    <property type="entry name" value="RNase_HII"/>
    <property type="match status" value="1"/>
</dbReference>
<keyword evidence="10 14" id="KW-0479">Metal-binding</keyword>
<dbReference type="NCBIfam" id="NF000594">
    <property type="entry name" value="PRK00015.1-1"/>
    <property type="match status" value="1"/>
</dbReference>
<evidence type="ECO:0000256" key="10">
    <source>
        <dbReference type="ARBA" id="ARBA00022723"/>
    </source>
</evidence>
<proteinExistence type="inferred from homology"/>
<comment type="caution">
    <text evidence="18">The sequence shown here is derived from an EMBL/GenBank/DDBJ whole genome shotgun (WGS) entry which is preliminary data.</text>
</comment>
<evidence type="ECO:0000256" key="4">
    <source>
        <dbReference type="ARBA" id="ARBA00004496"/>
    </source>
</evidence>
<dbReference type="PATRIC" id="fig|1379.3.peg.811"/>
<dbReference type="HAMAP" id="MF_00052_B">
    <property type="entry name" value="RNase_HII_B"/>
    <property type="match status" value="1"/>
</dbReference>
<dbReference type="AlphaFoldDB" id="A0A133ZY28"/>
<feature type="binding site" evidence="14 15">
    <location>
        <position position="75"/>
    </location>
    <ligand>
        <name>a divalent metal cation</name>
        <dbReference type="ChEBI" id="CHEBI:60240"/>
    </ligand>
</feature>
<keyword evidence="12 14" id="KW-0378">Hydrolase</keyword>
<dbReference type="PROSITE" id="PS51975">
    <property type="entry name" value="RNASE_H_2"/>
    <property type="match status" value="1"/>
</dbReference>
<dbReference type="InterPro" id="IPR022898">
    <property type="entry name" value="RNase_HII"/>
</dbReference>
<evidence type="ECO:0000256" key="7">
    <source>
        <dbReference type="ARBA" id="ARBA00019179"/>
    </source>
</evidence>
<dbReference type="GO" id="GO:0003723">
    <property type="term" value="F:RNA binding"/>
    <property type="evidence" value="ECO:0007669"/>
    <property type="project" value="UniProtKB-UniRule"/>
</dbReference>
<evidence type="ECO:0000313" key="19">
    <source>
        <dbReference type="Proteomes" id="UP000070355"/>
    </source>
</evidence>
<evidence type="ECO:0000256" key="15">
    <source>
        <dbReference type="PROSITE-ProRule" id="PRU01319"/>
    </source>
</evidence>
<comment type="cofactor">
    <cofactor evidence="2">
        <name>Mg(2+)</name>
        <dbReference type="ChEBI" id="CHEBI:18420"/>
    </cofactor>
</comment>
<evidence type="ECO:0000256" key="8">
    <source>
        <dbReference type="ARBA" id="ARBA00022490"/>
    </source>
</evidence>
<dbReference type="PANTHER" id="PTHR10954:SF18">
    <property type="entry name" value="RIBONUCLEASE HII"/>
    <property type="match status" value="1"/>
</dbReference>
<comment type="similarity">
    <text evidence="5 14 16">Belongs to the RNase HII family.</text>
</comment>
<dbReference type="PANTHER" id="PTHR10954">
    <property type="entry name" value="RIBONUCLEASE H2 SUBUNIT A"/>
    <property type="match status" value="1"/>
</dbReference>
<accession>A0A133ZY28</accession>
<dbReference type="EMBL" id="LSDC01000057">
    <property type="protein sequence ID" value="KXB60332.1"/>
    <property type="molecule type" value="Genomic_DNA"/>
</dbReference>
<dbReference type="OrthoDB" id="9803420at2"/>
<dbReference type="InterPro" id="IPR036397">
    <property type="entry name" value="RNaseH_sf"/>
</dbReference>
<gene>
    <name evidence="14" type="primary">rnhB</name>
    <name evidence="18" type="ORF">HMPREF3186_00829</name>
</gene>
<sequence length="258" mass="29728">MKISEVKELLNQDNISEEILNELKKDERSGVQKLLISYAKKQEKKLFYKKEYEKKSFYENKCYNNGCKYICGIDEVGRGPLAGPVVAAAVILKKDSYFEGLNDSKKLSEKKREELYEQIKKEAVAYAICEVDNVEIEKYNIYNAARIAMQRAVEKLKVKPDFLLIDAMPFENYPIPNFSMVKGDEKSVSIAAASVIAKVYRDNLMKEYAKKYPYYDFENNAGYGTKRHLEGLKEHGVTPIHRRDFEPIKSMVQGGKNE</sequence>
<comment type="cofactor">
    <cofactor evidence="14 15">
        <name>Mn(2+)</name>
        <dbReference type="ChEBI" id="CHEBI:29035"/>
    </cofactor>
    <cofactor evidence="14 15">
        <name>Mg(2+)</name>
        <dbReference type="ChEBI" id="CHEBI:18420"/>
    </cofactor>
    <text evidence="14 15">Manganese or magnesium. Binds 1 divalent metal ion per monomer in the absence of substrate. May bind a second metal ion after substrate binding.</text>
</comment>
<feature type="domain" description="RNase H type-2" evidence="17">
    <location>
        <begin position="68"/>
        <end position="257"/>
    </location>
</feature>
<dbReference type="Gene3D" id="3.30.420.10">
    <property type="entry name" value="Ribonuclease H-like superfamily/Ribonuclease H"/>
    <property type="match status" value="1"/>
</dbReference>
<dbReference type="GO" id="GO:0006298">
    <property type="term" value="P:mismatch repair"/>
    <property type="evidence" value="ECO:0007669"/>
    <property type="project" value="TreeGrafter"/>
</dbReference>
<dbReference type="InterPro" id="IPR012337">
    <property type="entry name" value="RNaseH-like_sf"/>
</dbReference>
<name>A0A133ZY28_9BACL</name>
<keyword evidence="8 14" id="KW-0963">Cytoplasm</keyword>
<evidence type="ECO:0000259" key="17">
    <source>
        <dbReference type="PROSITE" id="PS51975"/>
    </source>
</evidence>
<evidence type="ECO:0000313" key="18">
    <source>
        <dbReference type="EMBL" id="KXB60332.1"/>
    </source>
</evidence>
<reference evidence="19" key="1">
    <citation type="submission" date="2016-01" db="EMBL/GenBank/DDBJ databases">
        <authorList>
            <person name="Mitreva M."/>
            <person name="Pepin K.H."/>
            <person name="Mihindukulasuriya K.A."/>
            <person name="Fulton R."/>
            <person name="Fronick C."/>
            <person name="O'Laughlin M."/>
            <person name="Miner T."/>
            <person name="Herter B."/>
            <person name="Rosa B.A."/>
            <person name="Cordes M."/>
            <person name="Tomlinson C."/>
            <person name="Wollam A."/>
            <person name="Palsikar V.B."/>
            <person name="Mardis E.R."/>
            <person name="Wilson R.K."/>
        </authorList>
    </citation>
    <scope>NUCLEOTIDE SEQUENCE [LARGE SCALE GENOMIC DNA]</scope>
    <source>
        <strain evidence="19">DNF01167</strain>
    </source>
</reference>
<evidence type="ECO:0000256" key="3">
    <source>
        <dbReference type="ARBA" id="ARBA00004065"/>
    </source>
</evidence>
<evidence type="ECO:0000256" key="14">
    <source>
        <dbReference type="HAMAP-Rule" id="MF_00052"/>
    </source>
</evidence>
<dbReference type="InterPro" id="IPR001352">
    <property type="entry name" value="RNase_HII/HIII"/>
</dbReference>
<comment type="catalytic activity">
    <reaction evidence="1 14 15 16">
        <text>Endonucleolytic cleavage to 5'-phosphomonoester.</text>
        <dbReference type="EC" id="3.1.26.4"/>
    </reaction>
</comment>
<evidence type="ECO:0000256" key="6">
    <source>
        <dbReference type="ARBA" id="ARBA00012180"/>
    </source>
</evidence>
<keyword evidence="13 14" id="KW-0464">Manganese</keyword>
<evidence type="ECO:0000256" key="13">
    <source>
        <dbReference type="ARBA" id="ARBA00023211"/>
    </source>
</evidence>
<evidence type="ECO:0000256" key="16">
    <source>
        <dbReference type="RuleBase" id="RU003515"/>
    </source>
</evidence>
<dbReference type="SUPFAM" id="SSF53098">
    <property type="entry name" value="Ribonuclease H-like"/>
    <property type="match status" value="1"/>
</dbReference>
<dbReference type="Proteomes" id="UP000070355">
    <property type="component" value="Unassembled WGS sequence"/>
</dbReference>
<dbReference type="FunFam" id="3.30.420.10:FF:000006">
    <property type="entry name" value="Ribonuclease HII"/>
    <property type="match status" value="1"/>
</dbReference>
<dbReference type="STRING" id="1379.HMPREF3186_00829"/>
<dbReference type="NCBIfam" id="NF000595">
    <property type="entry name" value="PRK00015.1-3"/>
    <property type="match status" value="1"/>
</dbReference>
<evidence type="ECO:0000256" key="1">
    <source>
        <dbReference type="ARBA" id="ARBA00000077"/>
    </source>
</evidence>
<dbReference type="RefSeq" id="WP_060914030.1">
    <property type="nucleotide sequence ID" value="NZ_KQ959954.1"/>
</dbReference>
<evidence type="ECO:0000256" key="12">
    <source>
        <dbReference type="ARBA" id="ARBA00022801"/>
    </source>
</evidence>
<dbReference type="GO" id="GO:0032299">
    <property type="term" value="C:ribonuclease H2 complex"/>
    <property type="evidence" value="ECO:0007669"/>
    <property type="project" value="TreeGrafter"/>
</dbReference>
<dbReference type="GO" id="GO:0030145">
    <property type="term" value="F:manganese ion binding"/>
    <property type="evidence" value="ECO:0007669"/>
    <property type="project" value="UniProtKB-UniRule"/>
</dbReference>
<dbReference type="EC" id="3.1.26.4" evidence="6 14"/>
<evidence type="ECO:0000256" key="11">
    <source>
        <dbReference type="ARBA" id="ARBA00022759"/>
    </source>
</evidence>
<evidence type="ECO:0000256" key="9">
    <source>
        <dbReference type="ARBA" id="ARBA00022722"/>
    </source>
</evidence>
<comment type="subcellular location">
    <subcellularLocation>
        <location evidence="4 14">Cytoplasm</location>
    </subcellularLocation>
</comment>
<comment type="function">
    <text evidence="3 14 16">Endonuclease that specifically degrades the RNA of RNA-DNA hybrids.</text>
</comment>
<protein>
    <recommendedName>
        <fullName evidence="7 14">Ribonuclease HII</fullName>
        <shortName evidence="14">RNase HII</shortName>
        <ecNumber evidence="6 14">3.1.26.4</ecNumber>
    </recommendedName>
</protein>
<feature type="binding site" evidence="14 15">
    <location>
        <position position="166"/>
    </location>
    <ligand>
        <name>a divalent metal cation</name>
        <dbReference type="ChEBI" id="CHEBI:60240"/>
    </ligand>
</feature>
<keyword evidence="9 14" id="KW-0540">Nuclease</keyword>
<keyword evidence="11 14" id="KW-0255">Endonuclease</keyword>
<evidence type="ECO:0000256" key="5">
    <source>
        <dbReference type="ARBA" id="ARBA00007383"/>
    </source>
</evidence>
<organism evidence="18 19">
    <name type="scientific">Gemella haemolysans</name>
    <dbReference type="NCBI Taxonomy" id="1379"/>
    <lineage>
        <taxon>Bacteria</taxon>
        <taxon>Bacillati</taxon>
        <taxon>Bacillota</taxon>
        <taxon>Bacilli</taxon>
        <taxon>Bacillales</taxon>
        <taxon>Gemellaceae</taxon>
        <taxon>Gemella</taxon>
    </lineage>
</organism>
<dbReference type="CDD" id="cd07182">
    <property type="entry name" value="RNase_HII_bacteria_HII_like"/>
    <property type="match status" value="1"/>
</dbReference>
<dbReference type="GO" id="GO:0004523">
    <property type="term" value="F:RNA-DNA hybrid ribonuclease activity"/>
    <property type="evidence" value="ECO:0007669"/>
    <property type="project" value="UniProtKB-UniRule"/>
</dbReference>
<feature type="binding site" evidence="14 15">
    <location>
        <position position="74"/>
    </location>
    <ligand>
        <name>a divalent metal cation</name>
        <dbReference type="ChEBI" id="CHEBI:60240"/>
    </ligand>
</feature>
<dbReference type="GO" id="GO:0043137">
    <property type="term" value="P:DNA replication, removal of RNA primer"/>
    <property type="evidence" value="ECO:0007669"/>
    <property type="project" value="TreeGrafter"/>
</dbReference>
<dbReference type="InterPro" id="IPR024567">
    <property type="entry name" value="RNase_HII/HIII_dom"/>
</dbReference>